<accession>A0AAW9RJA3</accession>
<dbReference type="AlphaFoldDB" id="A0AAW9RJA3"/>
<evidence type="ECO:0000256" key="1">
    <source>
        <dbReference type="SAM" id="MobiDB-lite"/>
    </source>
</evidence>
<organism evidence="2 3">
    <name type="scientific">Elongatibacter sediminis</name>
    <dbReference type="NCBI Taxonomy" id="3119006"/>
    <lineage>
        <taxon>Bacteria</taxon>
        <taxon>Pseudomonadati</taxon>
        <taxon>Pseudomonadota</taxon>
        <taxon>Gammaproteobacteria</taxon>
        <taxon>Chromatiales</taxon>
        <taxon>Wenzhouxiangellaceae</taxon>
        <taxon>Elongatibacter</taxon>
    </lineage>
</organism>
<dbReference type="EMBL" id="JAZHOG010000014">
    <property type="protein sequence ID" value="MEJ8569499.1"/>
    <property type="molecule type" value="Genomic_DNA"/>
</dbReference>
<comment type="caution">
    <text evidence="2">The sequence shown here is derived from an EMBL/GenBank/DDBJ whole genome shotgun (WGS) entry which is preliminary data.</text>
</comment>
<keyword evidence="3" id="KW-1185">Reference proteome</keyword>
<evidence type="ECO:0000313" key="3">
    <source>
        <dbReference type="Proteomes" id="UP001359886"/>
    </source>
</evidence>
<protein>
    <submittedName>
        <fullName evidence="2">Uncharacterized protein</fullName>
    </submittedName>
</protein>
<name>A0AAW9RJA3_9GAMM</name>
<sequence>MSETDANLDPRRDRGPPVEPPGGPEWLLAGIDPAHDAFQFAAVSRATYRDSAFLDHRIRPRPAEVRTVAGEAVDRALASAPPPPAGWIFHTAFCCSTLLAHCLDHPERTLVLREPAVLSRLAALCRESAAAVDTTLLQRVICLSERPFAGERVVVKPSNYANALLPALATGPGKDDTPRSCVLMSCSLRALLLSVLKKQDEAERLLASFTDALLRDTDYAERTGIHSVADLDLLRQAVVFWHCQRYQFQAVSRAAKAVTLGLTMERFLAEPASSLAAVGAHLSLGLGDGLIQDVVEQGAFTRHAKSGAAYGPDQRRVESAAMEQRHGETVAGALRWAETVLRDVPVEPLMAGEDPIGG</sequence>
<gene>
    <name evidence="2" type="ORF">V3330_17865</name>
</gene>
<proteinExistence type="predicted"/>
<reference evidence="2 3" key="1">
    <citation type="submission" date="2024-02" db="EMBL/GenBank/DDBJ databases">
        <title>A novel Wenzhouxiangellaceae bacterium, isolated from coastal sediments.</title>
        <authorList>
            <person name="Du Z.-J."/>
            <person name="Ye Y.-Q."/>
            <person name="Zhang X.-Y."/>
        </authorList>
    </citation>
    <scope>NUCLEOTIDE SEQUENCE [LARGE SCALE GENOMIC DNA]</scope>
    <source>
        <strain evidence="2 3">CH-27</strain>
    </source>
</reference>
<dbReference type="Proteomes" id="UP001359886">
    <property type="component" value="Unassembled WGS sequence"/>
</dbReference>
<dbReference type="RefSeq" id="WP_354696822.1">
    <property type="nucleotide sequence ID" value="NZ_JAZHOG010000014.1"/>
</dbReference>
<evidence type="ECO:0000313" key="2">
    <source>
        <dbReference type="EMBL" id="MEJ8569499.1"/>
    </source>
</evidence>
<feature type="region of interest" description="Disordered" evidence="1">
    <location>
        <begin position="1"/>
        <end position="24"/>
    </location>
</feature>